<dbReference type="PANTHER" id="PTHR30336">
    <property type="entry name" value="INNER MEMBRANE PROTEIN, PROBABLE PERMEASE"/>
    <property type="match status" value="1"/>
</dbReference>
<dbReference type="InterPro" id="IPR003848">
    <property type="entry name" value="DUF218"/>
</dbReference>
<evidence type="ECO:0000256" key="1">
    <source>
        <dbReference type="SAM" id="MobiDB-lite"/>
    </source>
</evidence>
<dbReference type="GO" id="GO:0005886">
    <property type="term" value="C:plasma membrane"/>
    <property type="evidence" value="ECO:0007669"/>
    <property type="project" value="TreeGrafter"/>
</dbReference>
<accession>A0A286GMX1</accession>
<keyword evidence="4" id="KW-1185">Reference proteome</keyword>
<evidence type="ECO:0000313" key="4">
    <source>
        <dbReference type="Proteomes" id="UP000219621"/>
    </source>
</evidence>
<name>A0A286GMX1_9PROT</name>
<dbReference type="CDD" id="cd06259">
    <property type="entry name" value="YdcF-like"/>
    <property type="match status" value="1"/>
</dbReference>
<feature type="region of interest" description="Disordered" evidence="1">
    <location>
        <begin position="194"/>
        <end position="216"/>
    </location>
</feature>
<evidence type="ECO:0000259" key="2">
    <source>
        <dbReference type="Pfam" id="PF02698"/>
    </source>
</evidence>
<dbReference type="InterPro" id="IPR014729">
    <property type="entry name" value="Rossmann-like_a/b/a_fold"/>
</dbReference>
<dbReference type="InterPro" id="IPR051599">
    <property type="entry name" value="Cell_Envelope_Assoc"/>
</dbReference>
<dbReference type="Gene3D" id="3.40.50.620">
    <property type="entry name" value="HUPs"/>
    <property type="match status" value="1"/>
</dbReference>
<sequence length="216" mass="22795">MSIEEAAPSEVSPRPLRKGRNAADAVVVLGAKLTPEGGAGPALRRRLAAAAVLWQEGVAPWLVVSGGATGPGDAAVTEAAVMARRLVDRHGIPAAAVVLEEASQDTLGNARETLALAAERGWRRLVVVTDELHLPRALWTFRRLARPLGIAVEGHAAPPPRRLTPAWWSHAAREAAACLAYAYRLQRAAPVSLRGAAALPQDPPNTPPASDAKDRR</sequence>
<dbReference type="Proteomes" id="UP000219621">
    <property type="component" value="Unassembled WGS sequence"/>
</dbReference>
<protein>
    <submittedName>
        <fullName evidence="3">DUF218 domain-containing protein</fullName>
    </submittedName>
</protein>
<gene>
    <name evidence="3" type="ORF">SAMN05421508_105385</name>
</gene>
<organism evidence="3 4">
    <name type="scientific">Caenispirillum bisanense</name>
    <dbReference type="NCBI Taxonomy" id="414052"/>
    <lineage>
        <taxon>Bacteria</taxon>
        <taxon>Pseudomonadati</taxon>
        <taxon>Pseudomonadota</taxon>
        <taxon>Alphaproteobacteria</taxon>
        <taxon>Rhodospirillales</taxon>
        <taxon>Novispirillaceae</taxon>
        <taxon>Caenispirillum</taxon>
    </lineage>
</organism>
<dbReference type="AlphaFoldDB" id="A0A286GMX1"/>
<dbReference type="EMBL" id="OCNJ01000005">
    <property type="protein sequence ID" value="SOD96526.1"/>
    <property type="molecule type" value="Genomic_DNA"/>
</dbReference>
<dbReference type="Pfam" id="PF02698">
    <property type="entry name" value="DUF218"/>
    <property type="match status" value="1"/>
</dbReference>
<evidence type="ECO:0000313" key="3">
    <source>
        <dbReference type="EMBL" id="SOD96526.1"/>
    </source>
</evidence>
<proteinExistence type="predicted"/>
<dbReference type="PANTHER" id="PTHR30336:SF20">
    <property type="entry name" value="DUF218 DOMAIN-CONTAINING PROTEIN"/>
    <property type="match status" value="1"/>
</dbReference>
<feature type="domain" description="DUF218" evidence="2">
    <location>
        <begin position="24"/>
        <end position="174"/>
    </location>
</feature>
<reference evidence="3 4" key="1">
    <citation type="submission" date="2017-09" db="EMBL/GenBank/DDBJ databases">
        <authorList>
            <person name="Ehlers B."/>
            <person name="Leendertz F.H."/>
        </authorList>
    </citation>
    <scope>NUCLEOTIDE SEQUENCE [LARGE SCALE GENOMIC DNA]</scope>
    <source>
        <strain evidence="3 4">USBA 140</strain>
    </source>
</reference>